<proteinExistence type="predicted"/>
<comment type="caution">
    <text evidence="3">The sequence shown here is derived from an EMBL/GenBank/DDBJ whole genome shotgun (WGS) entry which is preliminary data.</text>
</comment>
<dbReference type="EMBL" id="PUHZ01000017">
    <property type="protein sequence ID" value="PQO44852.1"/>
    <property type="molecule type" value="Genomic_DNA"/>
</dbReference>
<name>A0A2S8GK94_9BACT</name>
<feature type="region of interest" description="Disordered" evidence="1">
    <location>
        <begin position="467"/>
        <end position="502"/>
    </location>
</feature>
<dbReference type="AlphaFoldDB" id="A0A2S8GK94"/>
<evidence type="ECO:0000256" key="2">
    <source>
        <dbReference type="SAM" id="Phobius"/>
    </source>
</evidence>
<feature type="transmembrane region" description="Helical" evidence="2">
    <location>
        <begin position="133"/>
        <end position="152"/>
    </location>
</feature>
<evidence type="ECO:0000313" key="4">
    <source>
        <dbReference type="Proteomes" id="UP000237819"/>
    </source>
</evidence>
<evidence type="ECO:0000313" key="3">
    <source>
        <dbReference type="EMBL" id="PQO44852.1"/>
    </source>
</evidence>
<dbReference type="Proteomes" id="UP000237819">
    <property type="component" value="Unassembled WGS sequence"/>
</dbReference>
<reference evidence="3 4" key="1">
    <citation type="submission" date="2018-02" db="EMBL/GenBank/DDBJ databases">
        <title>Comparative genomes isolates from brazilian mangrove.</title>
        <authorList>
            <person name="Araujo J.E."/>
            <person name="Taketani R.G."/>
            <person name="Silva M.C.P."/>
            <person name="Loureco M.V."/>
            <person name="Andreote F.D."/>
        </authorList>
    </citation>
    <scope>NUCLEOTIDE SEQUENCE [LARGE SCALE GENOMIC DNA]</scope>
    <source>
        <strain evidence="3 4">Nap-Phe MGV</strain>
    </source>
</reference>
<dbReference type="InterPro" id="IPR018723">
    <property type="entry name" value="DUF2254_membrane"/>
</dbReference>
<sequence length="502" mass="55146">MTYDRTSGGMFRDEESLQGFLGSMQLANGNLKNLFERVIASLWFVPVLCTMGGVFTAVVMLAFDYAWKDSWELPFWLETTTDGAQTVLSTISGGMITVAGVVLSMTMVTLSITSSQFGSRVLRTRIRDRTTQWTIGLFLGTTVYSLVVLKMVRKIGQEDLLIPHLSVMAAIFFAIISLVVLLYFIHHITMIAQAPEIVASLAHDLNRSIDHIFPEKIGDPPPENVPDGEALTDQQREAIDGGLAIRSTSEGYIQSIDADILLKLATDGDLVIELPKRPGDFLSRQETIARVAGGKSEDEDRLTTTVNEAFYLGNSRSPRQDVNCSVHELAQMAVRALSPGINDPYTAVNCIDRLSAALCRLSERRIPKANRFDEEGHLRLVVDRQTFASVLHAAFDQIRCYALTSVAVSQRLLEGYQRIANCLTEPDQAADVLHQARLTVEGVLEAGHHPADVVLLRQAYVRLKEQLKPLANRPQPSKSSGNGENSEEESSGDGEASGEVIG</sequence>
<gene>
    <name evidence="3" type="ORF">C5Y93_17310</name>
</gene>
<feature type="transmembrane region" description="Helical" evidence="2">
    <location>
        <begin position="87"/>
        <end position="112"/>
    </location>
</feature>
<keyword evidence="2" id="KW-1133">Transmembrane helix</keyword>
<feature type="transmembrane region" description="Helical" evidence="2">
    <location>
        <begin position="164"/>
        <end position="185"/>
    </location>
</feature>
<evidence type="ECO:0008006" key="5">
    <source>
        <dbReference type="Google" id="ProtNLM"/>
    </source>
</evidence>
<keyword evidence="2" id="KW-0472">Membrane</keyword>
<feature type="transmembrane region" description="Helical" evidence="2">
    <location>
        <begin position="42"/>
        <end position="67"/>
    </location>
</feature>
<protein>
    <recommendedName>
        <fullName evidence="5">DUF2254 domain-containing protein</fullName>
    </recommendedName>
</protein>
<evidence type="ECO:0000256" key="1">
    <source>
        <dbReference type="SAM" id="MobiDB-lite"/>
    </source>
</evidence>
<organism evidence="3 4">
    <name type="scientific">Blastopirellula marina</name>
    <dbReference type="NCBI Taxonomy" id="124"/>
    <lineage>
        <taxon>Bacteria</taxon>
        <taxon>Pseudomonadati</taxon>
        <taxon>Planctomycetota</taxon>
        <taxon>Planctomycetia</taxon>
        <taxon>Pirellulales</taxon>
        <taxon>Pirellulaceae</taxon>
        <taxon>Blastopirellula</taxon>
    </lineage>
</organism>
<keyword evidence="2" id="KW-0812">Transmembrane</keyword>
<feature type="compositionally biased region" description="Low complexity" evidence="1">
    <location>
        <begin position="493"/>
        <end position="502"/>
    </location>
</feature>
<dbReference type="Pfam" id="PF10011">
    <property type="entry name" value="DUF2254"/>
    <property type="match status" value="1"/>
</dbReference>
<accession>A0A2S8GK94</accession>